<accession>A0AAP4VFL3</accession>
<dbReference type="GO" id="GO:0016757">
    <property type="term" value="F:glycosyltransferase activity"/>
    <property type="evidence" value="ECO:0007669"/>
    <property type="project" value="UniProtKB-KW"/>
</dbReference>
<dbReference type="Gene3D" id="3.90.550.10">
    <property type="entry name" value="Spore Coat Polysaccharide Biosynthesis Protein SpsA, Chain A"/>
    <property type="match status" value="1"/>
</dbReference>
<dbReference type="InterPro" id="IPR029044">
    <property type="entry name" value="Nucleotide-diphossugar_trans"/>
</dbReference>
<evidence type="ECO:0000259" key="2">
    <source>
        <dbReference type="Pfam" id="PF00535"/>
    </source>
</evidence>
<protein>
    <submittedName>
        <fullName evidence="3">Glycosyltransferase family 2 protein</fullName>
        <ecNumber evidence="3">2.4.-.-</ecNumber>
    </submittedName>
</protein>
<proteinExistence type="inferred from homology"/>
<dbReference type="PANTHER" id="PTHR43630:SF2">
    <property type="entry name" value="GLYCOSYLTRANSFERASE"/>
    <property type="match status" value="1"/>
</dbReference>
<name>A0AAP4VFL3_9BURK</name>
<comment type="similarity">
    <text evidence="1">Belongs to the glycosyltransferase 2 family. WaaE/KdtX subfamily.</text>
</comment>
<keyword evidence="3" id="KW-0808">Transferase</keyword>
<dbReference type="PANTHER" id="PTHR43630">
    <property type="entry name" value="POLY-BETA-1,6-N-ACETYL-D-GLUCOSAMINE SYNTHASE"/>
    <property type="match status" value="1"/>
</dbReference>
<dbReference type="Pfam" id="PF00535">
    <property type="entry name" value="Glycos_transf_2"/>
    <property type="match status" value="1"/>
</dbReference>
<dbReference type="SUPFAM" id="SSF53448">
    <property type="entry name" value="Nucleotide-diphospho-sugar transferases"/>
    <property type="match status" value="1"/>
</dbReference>
<dbReference type="CDD" id="cd02511">
    <property type="entry name" value="Beta4Glucosyltransferase"/>
    <property type="match status" value="1"/>
</dbReference>
<organism evidence="3 4">
    <name type="scientific">Burkholderia contaminans</name>
    <dbReference type="NCBI Taxonomy" id="488447"/>
    <lineage>
        <taxon>Bacteria</taxon>
        <taxon>Pseudomonadati</taxon>
        <taxon>Pseudomonadota</taxon>
        <taxon>Betaproteobacteria</taxon>
        <taxon>Burkholderiales</taxon>
        <taxon>Burkholderiaceae</taxon>
        <taxon>Burkholderia</taxon>
        <taxon>Burkholderia cepacia complex</taxon>
    </lineage>
</organism>
<evidence type="ECO:0000313" key="3">
    <source>
        <dbReference type="EMBL" id="MDN7563552.1"/>
    </source>
</evidence>
<sequence>MTYGFSVLILTKNEEADLPGCLKSIDGVDDIWVLDSISEDNTVQIANAFGAHVVAREFDGFAAQRNHALRNFGFRHEWLLILDADERPSPELLDELRRFASDAPDEIGAARMRRRDYFLGRWLKHAQISPYFIRFVRPSRVHYEREVNEVLIVDGEIHELAGPLDHFPFSKGMAHWIGKHNVYSSMEAGELLRRRQADFSITKALFARDFNVRRFHQKALFYRMPCRPVFKFFYMMAVRRSFLDGRAGWHYTFLQCVYEYLISVKAVELQRSDGRR</sequence>
<dbReference type="EMBL" id="JAUJQS010000002">
    <property type="protein sequence ID" value="MDN7563552.1"/>
    <property type="molecule type" value="Genomic_DNA"/>
</dbReference>
<keyword evidence="3" id="KW-0328">Glycosyltransferase</keyword>
<comment type="caution">
    <text evidence="3">The sequence shown here is derived from an EMBL/GenBank/DDBJ whole genome shotgun (WGS) entry which is preliminary data.</text>
</comment>
<dbReference type="EC" id="2.4.-.-" evidence="3"/>
<dbReference type="Proteomes" id="UP001172109">
    <property type="component" value="Unassembled WGS sequence"/>
</dbReference>
<dbReference type="InterPro" id="IPR001173">
    <property type="entry name" value="Glyco_trans_2-like"/>
</dbReference>
<feature type="domain" description="Glycosyltransferase 2-like" evidence="2">
    <location>
        <begin position="6"/>
        <end position="128"/>
    </location>
</feature>
<evidence type="ECO:0000313" key="4">
    <source>
        <dbReference type="Proteomes" id="UP001172109"/>
    </source>
</evidence>
<gene>
    <name evidence="3" type="ORF">QZM56_03435</name>
</gene>
<dbReference type="AlphaFoldDB" id="A0AAP4VFL3"/>
<reference evidence="3" key="1">
    <citation type="submission" date="2023-07" db="EMBL/GenBank/DDBJ databases">
        <title>A collection of bacterial strains from the Burkholderia cepacia Research Laboratory and Repository.</title>
        <authorList>
            <person name="Lipuma J."/>
            <person name="Spilker T."/>
            <person name="Caverly L."/>
        </authorList>
    </citation>
    <scope>NUCLEOTIDE SEQUENCE</scope>
    <source>
        <strain evidence="3">AU44979</strain>
    </source>
</reference>
<evidence type="ECO:0000256" key="1">
    <source>
        <dbReference type="ARBA" id="ARBA00038494"/>
    </source>
</evidence>
<dbReference type="RefSeq" id="WP_105817664.1">
    <property type="nucleotide sequence ID" value="NZ_CADEUY010000002.1"/>
</dbReference>